<dbReference type="AlphaFoldDB" id="A0AAD2D7M1"/>
<sequence>MWDWIDYQEEENKEQDFKLDFKPVTRTKDPLAGDEPVEVDSESDSEEGDLYPDEDALFEKKVKTYQKDAEAAVGFPEEKQEYESSPCMDDVLEEYESHTKGKALKPIKKGIGIMLHGDPKFFDETQVDG</sequence>
<feature type="compositionally biased region" description="Basic and acidic residues" evidence="1">
    <location>
        <begin position="21"/>
        <end position="31"/>
    </location>
</feature>
<dbReference type="Proteomes" id="UP001295684">
    <property type="component" value="Unassembled WGS sequence"/>
</dbReference>
<evidence type="ECO:0000313" key="2">
    <source>
        <dbReference type="EMBL" id="CAI2384274.1"/>
    </source>
</evidence>
<gene>
    <name evidence="2" type="ORF">ECRASSUSDP1_LOCUS25798</name>
</gene>
<organism evidence="2 3">
    <name type="scientific">Euplotes crassus</name>
    <dbReference type="NCBI Taxonomy" id="5936"/>
    <lineage>
        <taxon>Eukaryota</taxon>
        <taxon>Sar</taxon>
        <taxon>Alveolata</taxon>
        <taxon>Ciliophora</taxon>
        <taxon>Intramacronucleata</taxon>
        <taxon>Spirotrichea</taxon>
        <taxon>Hypotrichia</taxon>
        <taxon>Euplotida</taxon>
        <taxon>Euplotidae</taxon>
        <taxon>Moneuplotes</taxon>
    </lineage>
</organism>
<keyword evidence="3" id="KW-1185">Reference proteome</keyword>
<evidence type="ECO:0000256" key="1">
    <source>
        <dbReference type="SAM" id="MobiDB-lite"/>
    </source>
</evidence>
<dbReference type="EMBL" id="CAMPGE010026594">
    <property type="protein sequence ID" value="CAI2384274.1"/>
    <property type="molecule type" value="Genomic_DNA"/>
</dbReference>
<feature type="region of interest" description="Disordered" evidence="1">
    <location>
        <begin position="21"/>
        <end position="50"/>
    </location>
</feature>
<feature type="compositionally biased region" description="Acidic residues" evidence="1">
    <location>
        <begin position="35"/>
        <end position="50"/>
    </location>
</feature>
<name>A0AAD2D7M1_EUPCR</name>
<protein>
    <submittedName>
        <fullName evidence="2">Uncharacterized protein</fullName>
    </submittedName>
</protein>
<evidence type="ECO:0000313" key="3">
    <source>
        <dbReference type="Proteomes" id="UP001295684"/>
    </source>
</evidence>
<proteinExistence type="predicted"/>
<accession>A0AAD2D7M1</accession>
<reference evidence="2" key="1">
    <citation type="submission" date="2023-07" db="EMBL/GenBank/DDBJ databases">
        <authorList>
            <consortium name="AG Swart"/>
            <person name="Singh M."/>
            <person name="Singh A."/>
            <person name="Seah K."/>
            <person name="Emmerich C."/>
        </authorList>
    </citation>
    <scope>NUCLEOTIDE SEQUENCE</scope>
    <source>
        <strain evidence="2">DP1</strain>
    </source>
</reference>
<comment type="caution">
    <text evidence="2">The sequence shown here is derived from an EMBL/GenBank/DDBJ whole genome shotgun (WGS) entry which is preliminary data.</text>
</comment>